<accession>A0A4V6T6V1</accession>
<evidence type="ECO:0000256" key="1">
    <source>
        <dbReference type="SAM" id="MobiDB-lite"/>
    </source>
</evidence>
<keyword evidence="3" id="KW-1185">Reference proteome</keyword>
<feature type="region of interest" description="Disordered" evidence="1">
    <location>
        <begin position="1"/>
        <end position="23"/>
    </location>
</feature>
<evidence type="ECO:0000313" key="2">
    <source>
        <dbReference type="EMBL" id="THV46006.1"/>
    </source>
</evidence>
<protein>
    <submittedName>
        <fullName evidence="2">Uncharacterized protein</fullName>
    </submittedName>
</protein>
<name>A0A4V6T6V1_9HELO</name>
<dbReference type="OrthoDB" id="3251507at2759"/>
<feature type="compositionally biased region" description="Basic and acidic residues" evidence="1">
    <location>
        <begin position="73"/>
        <end position="82"/>
    </location>
</feature>
<feature type="compositionally biased region" description="Acidic residues" evidence="1">
    <location>
        <begin position="39"/>
        <end position="52"/>
    </location>
</feature>
<dbReference type="Proteomes" id="UP000308671">
    <property type="component" value="Unassembled WGS sequence"/>
</dbReference>
<gene>
    <name evidence="2" type="ORF">BGAL_0427g00010</name>
</gene>
<proteinExistence type="predicted"/>
<feature type="compositionally biased region" description="Polar residues" evidence="1">
    <location>
        <begin position="95"/>
        <end position="109"/>
    </location>
</feature>
<sequence length="109" mass="12067">MGGGSFIGDEVGRVGVGVEDGYLGDEEEYCESLLGKFNEEEEGEEEEEDDDERITNNHHIKNKHIDLSQASRENADAPHQQDQDQNLSEADYHSGDTSAEENGSASLYF</sequence>
<dbReference type="EMBL" id="PQXL01000426">
    <property type="protein sequence ID" value="THV46006.1"/>
    <property type="molecule type" value="Genomic_DNA"/>
</dbReference>
<feature type="region of interest" description="Disordered" evidence="1">
    <location>
        <begin position="36"/>
        <end position="109"/>
    </location>
</feature>
<organism evidence="2 3">
    <name type="scientific">Botrytis galanthina</name>
    <dbReference type="NCBI Taxonomy" id="278940"/>
    <lineage>
        <taxon>Eukaryota</taxon>
        <taxon>Fungi</taxon>
        <taxon>Dikarya</taxon>
        <taxon>Ascomycota</taxon>
        <taxon>Pezizomycotina</taxon>
        <taxon>Leotiomycetes</taxon>
        <taxon>Helotiales</taxon>
        <taxon>Sclerotiniaceae</taxon>
        <taxon>Botrytis</taxon>
    </lineage>
</organism>
<dbReference type="AlphaFoldDB" id="A0A4V6T6V1"/>
<reference evidence="2 3" key="1">
    <citation type="submission" date="2017-12" db="EMBL/GenBank/DDBJ databases">
        <title>Comparative genomics of Botrytis spp.</title>
        <authorList>
            <person name="Valero-Jimenez C.A."/>
            <person name="Tapia P."/>
            <person name="Veloso J."/>
            <person name="Silva-Moreno E."/>
            <person name="Staats M."/>
            <person name="Valdes J.H."/>
            <person name="Van Kan J.A.L."/>
        </authorList>
    </citation>
    <scope>NUCLEOTIDE SEQUENCE [LARGE SCALE GENOMIC DNA]</scope>
    <source>
        <strain evidence="2 3">MUCL435</strain>
    </source>
</reference>
<comment type="caution">
    <text evidence="2">The sequence shown here is derived from an EMBL/GenBank/DDBJ whole genome shotgun (WGS) entry which is preliminary data.</text>
</comment>
<evidence type="ECO:0000313" key="3">
    <source>
        <dbReference type="Proteomes" id="UP000308671"/>
    </source>
</evidence>